<dbReference type="PANTHER" id="PTHR43876:SF7">
    <property type="entry name" value="UBIQUINONE BIOSYNTHESIS MONOOXYGENASE COQ6, MITOCHONDRIAL"/>
    <property type="match status" value="1"/>
</dbReference>
<dbReference type="NCBIfam" id="TIGR01988">
    <property type="entry name" value="Ubi-OHases"/>
    <property type="match status" value="1"/>
</dbReference>
<evidence type="ECO:0000256" key="1">
    <source>
        <dbReference type="ARBA" id="ARBA00001974"/>
    </source>
</evidence>
<dbReference type="PRINTS" id="PR00420">
    <property type="entry name" value="RNGMNOXGNASE"/>
</dbReference>
<comment type="pathway">
    <text evidence="2">Cofactor biosynthesis; ubiquinone biosynthesis.</text>
</comment>
<keyword evidence="6 9" id="KW-0560">Oxidoreductase</keyword>
<keyword evidence="5" id="KW-0274">FAD</keyword>
<accession>A0ABU0C670</accession>
<evidence type="ECO:0000256" key="7">
    <source>
        <dbReference type="ARBA" id="ARBA00023033"/>
    </source>
</evidence>
<dbReference type="NCBIfam" id="NF005599">
    <property type="entry name" value="PRK07333.1"/>
    <property type="match status" value="1"/>
</dbReference>
<dbReference type="EC" id="1.14.13.-" evidence="9"/>
<evidence type="ECO:0000256" key="3">
    <source>
        <dbReference type="ARBA" id="ARBA00005349"/>
    </source>
</evidence>
<evidence type="ECO:0000256" key="2">
    <source>
        <dbReference type="ARBA" id="ARBA00004749"/>
    </source>
</evidence>
<dbReference type="EMBL" id="JAUSUK010000001">
    <property type="protein sequence ID" value="MDQ0325449.1"/>
    <property type="molecule type" value="Genomic_DNA"/>
</dbReference>
<proteinExistence type="inferred from homology"/>
<dbReference type="SUPFAM" id="SSF51905">
    <property type="entry name" value="FAD/NAD(P)-binding domain"/>
    <property type="match status" value="1"/>
</dbReference>
<organism evidence="9 10">
    <name type="scientific">Rhodopseudomonas julia</name>
    <dbReference type="NCBI Taxonomy" id="200617"/>
    <lineage>
        <taxon>Bacteria</taxon>
        <taxon>Pseudomonadati</taxon>
        <taxon>Pseudomonadota</taxon>
        <taxon>Alphaproteobacteria</taxon>
        <taxon>Hyphomicrobiales</taxon>
        <taxon>Nitrobacteraceae</taxon>
        <taxon>Rhodopseudomonas</taxon>
    </lineage>
</organism>
<dbReference type="InterPro" id="IPR018168">
    <property type="entry name" value="Ubi_Hdrlase_CS"/>
</dbReference>
<keyword evidence="7" id="KW-0503">Monooxygenase</keyword>
<keyword evidence="4" id="KW-0285">Flavoprotein</keyword>
<dbReference type="InterPro" id="IPR002938">
    <property type="entry name" value="FAD-bd"/>
</dbReference>
<evidence type="ECO:0000256" key="5">
    <source>
        <dbReference type="ARBA" id="ARBA00022827"/>
    </source>
</evidence>
<dbReference type="PROSITE" id="PS01304">
    <property type="entry name" value="UBIH"/>
    <property type="match status" value="1"/>
</dbReference>
<comment type="cofactor">
    <cofactor evidence="1">
        <name>FAD</name>
        <dbReference type="ChEBI" id="CHEBI:57692"/>
    </cofactor>
</comment>
<evidence type="ECO:0000259" key="8">
    <source>
        <dbReference type="Pfam" id="PF01494"/>
    </source>
</evidence>
<comment type="similarity">
    <text evidence="3">Belongs to the UbiH/COQ6 family.</text>
</comment>
<dbReference type="InterPro" id="IPR010971">
    <property type="entry name" value="UbiH/COQ6"/>
</dbReference>
<sequence length="408" mass="43705">MADSKRADVVIAGGGSAGLTAALAIKRGAPDLDVMLIDAAGAKPAGADQRASAIAAAAKRMLDTLNVWERVADEAQPINAMEITDSATGDAVRPIFLTFQEPLSDGEPFAHMVPNGVLTEALKDASTAAGIEIGAPETVRDFSVEGSSVKLSLGSGGSVDARLLVAADGVRSGLRGKAGIATVSWRYKQMAIVVTVAHERPHHGVAREHFLPSGPFAILPLKGNRSSLVWTEREADAKKLLAEDEFVFQIELERRFGHHLGELSLDGPRQGYPLGLTLARDFVRPHFALLGDAAHGIHPVAGQGLNLGFRDAAALAEIVVDANRLGLDIGHIETLKRYEQWRRFDSWQMGVTTDVLNRLFSKENKMLRTARSVGLGIVDRLPFLKQNFIKEAAGLGGELPRLMRGEAL</sequence>
<protein>
    <submittedName>
        <fullName evidence="9">2-octaprenyl-6-methoxyphenol hydroxylase</fullName>
        <ecNumber evidence="9">1.14.13.-</ecNumber>
    </submittedName>
</protein>
<dbReference type="InterPro" id="IPR051205">
    <property type="entry name" value="UbiH/COQ6_monooxygenase"/>
</dbReference>
<dbReference type="Proteomes" id="UP001230253">
    <property type="component" value="Unassembled WGS sequence"/>
</dbReference>
<evidence type="ECO:0000256" key="6">
    <source>
        <dbReference type="ARBA" id="ARBA00023002"/>
    </source>
</evidence>
<dbReference type="Gene3D" id="3.50.50.60">
    <property type="entry name" value="FAD/NAD(P)-binding domain"/>
    <property type="match status" value="2"/>
</dbReference>
<evidence type="ECO:0000313" key="10">
    <source>
        <dbReference type="Proteomes" id="UP001230253"/>
    </source>
</evidence>
<dbReference type="Pfam" id="PF01494">
    <property type="entry name" value="FAD_binding_3"/>
    <property type="match status" value="1"/>
</dbReference>
<evidence type="ECO:0000256" key="4">
    <source>
        <dbReference type="ARBA" id="ARBA00022630"/>
    </source>
</evidence>
<dbReference type="GO" id="GO:0016491">
    <property type="term" value="F:oxidoreductase activity"/>
    <property type="evidence" value="ECO:0007669"/>
    <property type="project" value="UniProtKB-KW"/>
</dbReference>
<dbReference type="RefSeq" id="WP_307153637.1">
    <property type="nucleotide sequence ID" value="NZ_JAUSUK010000001.1"/>
</dbReference>
<keyword evidence="10" id="KW-1185">Reference proteome</keyword>
<feature type="domain" description="FAD-binding" evidence="8">
    <location>
        <begin position="7"/>
        <end position="320"/>
    </location>
</feature>
<comment type="caution">
    <text evidence="9">The sequence shown here is derived from an EMBL/GenBank/DDBJ whole genome shotgun (WGS) entry which is preliminary data.</text>
</comment>
<dbReference type="PANTHER" id="PTHR43876">
    <property type="entry name" value="UBIQUINONE BIOSYNTHESIS MONOOXYGENASE COQ6, MITOCHONDRIAL"/>
    <property type="match status" value="1"/>
</dbReference>
<gene>
    <name evidence="9" type="ORF">J2R99_001298</name>
</gene>
<evidence type="ECO:0000313" key="9">
    <source>
        <dbReference type="EMBL" id="MDQ0325449.1"/>
    </source>
</evidence>
<dbReference type="InterPro" id="IPR036188">
    <property type="entry name" value="FAD/NAD-bd_sf"/>
</dbReference>
<name>A0ABU0C670_9BRAD</name>
<reference evidence="9 10" key="1">
    <citation type="submission" date="2023-07" db="EMBL/GenBank/DDBJ databases">
        <title>Genomic Encyclopedia of Type Strains, Phase IV (KMG-IV): sequencing the most valuable type-strain genomes for metagenomic binning, comparative biology and taxonomic classification.</title>
        <authorList>
            <person name="Goeker M."/>
        </authorList>
    </citation>
    <scope>NUCLEOTIDE SEQUENCE [LARGE SCALE GENOMIC DNA]</scope>
    <source>
        <strain evidence="9 10">DSM 11549</strain>
    </source>
</reference>